<dbReference type="EMBL" id="SODV01000001">
    <property type="protein sequence ID" value="TDX01719.1"/>
    <property type="molecule type" value="Genomic_DNA"/>
</dbReference>
<dbReference type="OrthoDB" id="609366at2"/>
<protein>
    <submittedName>
        <fullName evidence="1">Uncharacterized protein</fullName>
    </submittedName>
</protein>
<sequence length="1859" mass="191130">MTRKLFLWVLSLQCLVAEGQQLKLGNNPSTINKSSLLELESNNQGLLLTRIPDTTLVPLTTAPTGTLIFFNGDSSFRLRKGGRWQTVSLSGLPWLLGGNTLSGVQNFGTLSSTDLPFVTGSTERMRLTSGGFLGIGTTTPSTALHVFGMNPLTLTGVQAGAATDSVLTITGGLVRKLATSNFELSGSDWNLLGNGSTNGATNFLGTTNSVGLHLRTNNVERMYLDSVNGTVGIGTNTFTAAAPEKLLVNAGTTTSYNAIVARGTVANYFQLNINNQSNNSGASSDVVATADNGTESVNYVDLGINSSQYNTSSITGGPDNAYLYSTGNDFVIGNASSGYNLRFFTGGTASTNEAMRVTGSGLVGIGTTAPATALHVFGTNPLTLTGVQTGATTDSVLTIASGLVRKLPATNFLSSGTAWLLGGNSLSSVQTLGTNNAYDLPFATNNTERMRLTSGGNLGIGITTPAAPLHVLTTNGTVLFLQTTTGGGGTGTANILFKTYSGTSNPNGMVGVLDDGNYSAHLLFSTKIPGADANALSERMRITSSGSVGIGTTTPGQKLDVNGTIVSSATTYPNYAYNSANRMAFGETNVPANETGSVVQYGSGSSSRNLLFAFTKTNVNTSFLGNDGTQMMLGSEASIPITFRTGLVYTATSIMASGTEVMRLTSGGFLGINTTTPSTYLHVFGTNPLTLTGVQTGATTDSMLTITNGLVRKLPAANYVTNLSSSLSGYNVTINSSTGSGTSFALPKDSLSRLLDVALASLSNGQLLQYNGSQWVNVTPSYVSSGTAWLLGGNTLSGVQNFGTLSSTDLPFVTGSTERMRLTAGGFLGIGTTTPSTALHVFGTNPLTLTGVQTGATTDSMLTITNGLVRKLPAANYVTNLSNSVSGYNVTINSSTGSGTSFALPKDSLNRLLDVTFTSPSNGQLLQYNGTKWVNVTPSYVSSGTAWLLGGNTMTGIQTLGTSNAYDLPFVTNNTERMRLTSGGFLGIGTTTPSTALHVFGTNPLTLTGVQTGATTDSVLTITGGLVRKLATSNFEPGGVDWNLFGNGSTNGIANFLGTTNSVGLHIRTNNVERMYLDSVNGTVGIGTNAFTAAAPEKLLVNAGTTTSYNAIVARGTVANYFQLNINNLSNNAGASSDVVATADNGTESVNYVDLGINSSQYNTSSITGGPDNAYLYSTGNDFVIGNASTGYNLRFFTGGTASTNEAMRITGSGLVGIGTTAPATALHVFGTNPLTLTGVQTGATTDSMLTITNGLVRKLPAANYVTNLSSSVSGYNVTVNSSTGNGTSFALPKDSLSRLLDVTLASASSGQLLQYNGTKWVNVTPTYLTTTGLTAGSIPFAGTGGALRQNNASLFWDSTNVRLGVGTNTPGSDFTVYQSTGATSKGIRLTGNSIGGTNTGTGAAMVLGFNQTNNKQLWLGDPDYMGNVNGTFIRMSTSNGSTILDAISGDNSTRRPIRVGYGNDALSTVILGDDGVSTTPSSYVWDYSNMAIGSGYRSSAAPTNGLLVQGNVGIGTPSPATVLHVFGTNPLTLTGVQAGATTDSLLTITSGLVRKLATSTFEPSGVDWNLSGNGSTSGTTNFLGTTNNVGLHIRTNNVERMYLDSVNGTVGIGTNTFTSGAAEKLLVNAGTTTSYNAIVAKGTVANYFQLNINNLSNNSGASSDVVATADNGTESVNYVDLGINSSQYNTTSITGGPDNAYLYSTGNDFVIGNATSGHNLLFFTGGTATTNEAMRINSSGQVGIANTSPAANLDDGGTFKLGSSGTVLNDVIKGSYTVNGSGIAVPASGGTITQQININTVALHSTVMVSPETALPNGVAIAFAYCNQAGKVTIGFISSTLLGATIPSGTVFDITIIQ</sequence>
<name>A0A4R8DU91_9BACT</name>
<comment type="caution">
    <text evidence="1">The sequence shown here is derived from an EMBL/GenBank/DDBJ whole genome shotgun (WGS) entry which is preliminary data.</text>
</comment>
<accession>A0A4R8DU91</accession>
<dbReference type="RefSeq" id="WP_133994359.1">
    <property type="nucleotide sequence ID" value="NZ_SODV01000001.1"/>
</dbReference>
<evidence type="ECO:0000313" key="1">
    <source>
        <dbReference type="EMBL" id="TDX01719.1"/>
    </source>
</evidence>
<dbReference type="Proteomes" id="UP000294498">
    <property type="component" value="Unassembled WGS sequence"/>
</dbReference>
<evidence type="ECO:0000313" key="2">
    <source>
        <dbReference type="Proteomes" id="UP000294498"/>
    </source>
</evidence>
<reference evidence="1 2" key="1">
    <citation type="submission" date="2019-03" db="EMBL/GenBank/DDBJ databases">
        <title>Genomic Encyclopedia of Type Strains, Phase IV (KMG-IV): sequencing the most valuable type-strain genomes for metagenomic binning, comparative biology and taxonomic classification.</title>
        <authorList>
            <person name="Goeker M."/>
        </authorList>
    </citation>
    <scope>NUCLEOTIDE SEQUENCE [LARGE SCALE GENOMIC DNA]</scope>
    <source>
        <strain evidence="1 2">DSM 100059</strain>
    </source>
</reference>
<organism evidence="1 2">
    <name type="scientific">Dinghuibacter silviterrae</name>
    <dbReference type="NCBI Taxonomy" id="1539049"/>
    <lineage>
        <taxon>Bacteria</taxon>
        <taxon>Pseudomonadati</taxon>
        <taxon>Bacteroidota</taxon>
        <taxon>Chitinophagia</taxon>
        <taxon>Chitinophagales</taxon>
        <taxon>Chitinophagaceae</taxon>
        <taxon>Dinghuibacter</taxon>
    </lineage>
</organism>
<keyword evidence="2" id="KW-1185">Reference proteome</keyword>
<gene>
    <name evidence="1" type="ORF">EDB95_2761</name>
</gene>
<proteinExistence type="predicted"/>